<organism evidence="1 2">
    <name type="scientific">Mucor saturninus</name>
    <dbReference type="NCBI Taxonomy" id="64648"/>
    <lineage>
        <taxon>Eukaryota</taxon>
        <taxon>Fungi</taxon>
        <taxon>Fungi incertae sedis</taxon>
        <taxon>Mucoromycota</taxon>
        <taxon>Mucoromycotina</taxon>
        <taxon>Mucoromycetes</taxon>
        <taxon>Mucorales</taxon>
        <taxon>Mucorineae</taxon>
        <taxon>Mucoraceae</taxon>
        <taxon>Mucor</taxon>
    </lineage>
</organism>
<protein>
    <submittedName>
        <fullName evidence="1">Uncharacterized protein</fullName>
    </submittedName>
</protein>
<gene>
    <name evidence="1" type="ORF">INT47_007832</name>
</gene>
<dbReference type="OrthoDB" id="2289841at2759"/>
<name>A0A8H7V9U4_9FUNG</name>
<accession>A0A8H7V9U4</accession>
<dbReference type="EMBL" id="JAEPRD010000018">
    <property type="protein sequence ID" value="KAG2208733.1"/>
    <property type="molecule type" value="Genomic_DNA"/>
</dbReference>
<reference evidence="1" key="1">
    <citation type="submission" date="2020-12" db="EMBL/GenBank/DDBJ databases">
        <title>Metabolic potential, ecology and presence of endohyphal bacteria is reflected in genomic diversity of Mucoromycotina.</title>
        <authorList>
            <person name="Muszewska A."/>
            <person name="Okrasinska A."/>
            <person name="Steczkiewicz K."/>
            <person name="Drgas O."/>
            <person name="Orlowska M."/>
            <person name="Perlinska-Lenart U."/>
            <person name="Aleksandrzak-Piekarczyk T."/>
            <person name="Szatraj K."/>
            <person name="Zielenkiewicz U."/>
            <person name="Pilsyk S."/>
            <person name="Malc E."/>
            <person name="Mieczkowski P."/>
            <person name="Kruszewska J.S."/>
            <person name="Biernat P."/>
            <person name="Pawlowska J."/>
        </authorList>
    </citation>
    <scope>NUCLEOTIDE SEQUENCE</scope>
    <source>
        <strain evidence="1">WA0000017839</strain>
    </source>
</reference>
<keyword evidence="2" id="KW-1185">Reference proteome</keyword>
<evidence type="ECO:0000313" key="1">
    <source>
        <dbReference type="EMBL" id="KAG2208733.1"/>
    </source>
</evidence>
<sequence>FYDLNDIVLPWRYCPGIDMVSKLVLQEPPTVDIIVEYLIGSGAKEKYKANPSEWINGSGSDVLVICEENDSTMPPVLIEVQHAVDDIFVRRLLGYCLSLEKQYDVLRKSLEQPYFLIINKRIF</sequence>
<dbReference type="AlphaFoldDB" id="A0A8H7V9U4"/>
<evidence type="ECO:0000313" key="2">
    <source>
        <dbReference type="Proteomes" id="UP000603453"/>
    </source>
</evidence>
<comment type="caution">
    <text evidence="1">The sequence shown here is derived from an EMBL/GenBank/DDBJ whole genome shotgun (WGS) entry which is preliminary data.</text>
</comment>
<proteinExistence type="predicted"/>
<feature type="non-terminal residue" evidence="1">
    <location>
        <position position="1"/>
    </location>
</feature>
<dbReference type="Proteomes" id="UP000603453">
    <property type="component" value="Unassembled WGS sequence"/>
</dbReference>